<keyword evidence="3" id="KW-0479">Metal-binding</keyword>
<name>A0A2U1V4G6_9PROT</name>
<comment type="caution">
    <text evidence="6">The sequence shown here is derived from an EMBL/GenBank/DDBJ whole genome shotgun (WGS) entry which is preliminary data.</text>
</comment>
<keyword evidence="7" id="KW-1185">Reference proteome</keyword>
<dbReference type="Pfam" id="PF04405">
    <property type="entry name" value="ScdA_N"/>
    <property type="match status" value="1"/>
</dbReference>
<dbReference type="RefSeq" id="WP_109517181.1">
    <property type="nucleotide sequence ID" value="NZ_PDOA01000006.1"/>
</dbReference>
<evidence type="ECO:0000256" key="2">
    <source>
        <dbReference type="ARBA" id="ARBA00022490"/>
    </source>
</evidence>
<keyword evidence="4" id="KW-0408">Iron</keyword>
<dbReference type="EMBL" id="PDOA01000006">
    <property type="protein sequence ID" value="PWC28786.1"/>
    <property type="molecule type" value="Genomic_DNA"/>
</dbReference>
<organism evidence="6 7">
    <name type="scientific">Teichococcus aestuarii</name>
    <dbReference type="NCBI Taxonomy" id="568898"/>
    <lineage>
        <taxon>Bacteria</taxon>
        <taxon>Pseudomonadati</taxon>
        <taxon>Pseudomonadota</taxon>
        <taxon>Alphaproteobacteria</taxon>
        <taxon>Acetobacterales</taxon>
        <taxon>Roseomonadaceae</taxon>
        <taxon>Roseomonas</taxon>
    </lineage>
</organism>
<gene>
    <name evidence="6" type="ORF">CR165_11780</name>
</gene>
<dbReference type="GO" id="GO:0046872">
    <property type="term" value="F:metal ion binding"/>
    <property type="evidence" value="ECO:0007669"/>
    <property type="project" value="UniProtKB-KW"/>
</dbReference>
<sequence length="223" mass="24177">MSASTASVFGPRSVAEIAAALPGATAVFRRHKLDFCCGGQAPLAEAAARRGVDLATVEGELAALLPDAAAATVPQETGALITLIEQRYHATHRRELPELVRLARRVEAVHGEHPLAPRGLADLLERMAAELEDHMQKEERILFPLMRQGGHPMIGQPISVMRAEHDDHGGHLQALEGLTQSGVPPEGACNTWRALYAGTRKFADDLMEHVHLENNVLFPRFSA</sequence>
<reference evidence="7" key="1">
    <citation type="submission" date="2017-10" db="EMBL/GenBank/DDBJ databases">
        <authorList>
            <person name="Toshchakov S.V."/>
            <person name="Goeva M.A."/>
        </authorList>
    </citation>
    <scope>NUCLEOTIDE SEQUENCE [LARGE SCALE GENOMIC DNA]</scope>
    <source>
        <strain evidence="7">JR1/69-1-13</strain>
    </source>
</reference>
<feature type="domain" description="Hemerythrin-like" evidence="5">
    <location>
        <begin position="87"/>
        <end position="220"/>
    </location>
</feature>
<dbReference type="AlphaFoldDB" id="A0A2U1V4G6"/>
<evidence type="ECO:0000256" key="4">
    <source>
        <dbReference type="ARBA" id="ARBA00023004"/>
    </source>
</evidence>
<protein>
    <submittedName>
        <fullName evidence="6">Iron-sulfur cluster repair di-iron protein</fullName>
    </submittedName>
</protein>
<dbReference type="PANTHER" id="PTHR36438:SF1">
    <property type="entry name" value="IRON-SULFUR CLUSTER REPAIR PROTEIN YTFE"/>
    <property type="match status" value="1"/>
</dbReference>
<evidence type="ECO:0000259" key="5">
    <source>
        <dbReference type="Pfam" id="PF01814"/>
    </source>
</evidence>
<dbReference type="Pfam" id="PF01814">
    <property type="entry name" value="Hemerythrin"/>
    <property type="match status" value="1"/>
</dbReference>
<dbReference type="PANTHER" id="PTHR36438">
    <property type="entry name" value="IRON-SULFUR CLUSTER REPAIR PROTEIN YTFE"/>
    <property type="match status" value="1"/>
</dbReference>
<evidence type="ECO:0000256" key="1">
    <source>
        <dbReference type="ARBA" id="ARBA00004496"/>
    </source>
</evidence>
<comment type="subcellular location">
    <subcellularLocation>
        <location evidence="1">Cytoplasm</location>
    </subcellularLocation>
</comment>
<dbReference type="GO" id="GO:0005737">
    <property type="term" value="C:cytoplasm"/>
    <property type="evidence" value="ECO:0007669"/>
    <property type="project" value="UniProtKB-SubCell"/>
</dbReference>
<dbReference type="NCBIfam" id="TIGR03652">
    <property type="entry name" value="FeS_repair_RIC"/>
    <property type="match status" value="1"/>
</dbReference>
<proteinExistence type="predicted"/>
<dbReference type="Gene3D" id="1.20.120.520">
    <property type="entry name" value="nmb1532 protein domain like"/>
    <property type="match status" value="1"/>
</dbReference>
<evidence type="ECO:0000313" key="7">
    <source>
        <dbReference type="Proteomes" id="UP000245048"/>
    </source>
</evidence>
<dbReference type="CDD" id="cd12108">
    <property type="entry name" value="Hr-like"/>
    <property type="match status" value="1"/>
</dbReference>
<keyword evidence="2" id="KW-0963">Cytoplasm</keyword>
<evidence type="ECO:0000256" key="3">
    <source>
        <dbReference type="ARBA" id="ARBA00022723"/>
    </source>
</evidence>
<dbReference type="InterPro" id="IPR012312">
    <property type="entry name" value="Hemerythrin-like"/>
</dbReference>
<dbReference type="Proteomes" id="UP000245048">
    <property type="component" value="Unassembled WGS sequence"/>
</dbReference>
<evidence type="ECO:0000313" key="6">
    <source>
        <dbReference type="EMBL" id="PWC28786.1"/>
    </source>
</evidence>
<dbReference type="OrthoDB" id="9797132at2"/>
<dbReference type="NCBIfam" id="NF008221">
    <property type="entry name" value="PRK10992.1"/>
    <property type="match status" value="1"/>
</dbReference>
<dbReference type="InterPro" id="IPR019903">
    <property type="entry name" value="RIC_family"/>
</dbReference>
<accession>A0A2U1V4G6</accession>